<dbReference type="InterPro" id="IPR013342">
    <property type="entry name" value="Mandelate_racemase_C"/>
</dbReference>
<sequence>MISIQSQAHSIEMARAFRIARGARTHCDVVRVTLDYHGLQSEAECTPYPRYGESVTSVQEQIRQFSRTIQHLTPNVARQDLQQQPAGAARNALDCALWRLEAALADSHFPAPYFAISPNIETAMTVSVDTPSAMAEQASEYVASGASLLKIKLDEQQIIERLQAVRASVPSTKIIVDANEAWTHLDLADLFVRLAELDIAMIEQPVMKGEDERLRNIAHPVALCADESCHTRDDLPGLTGCYEMINIKLDKSGGLTEALALEQAARGLGMSIMVGCMLGTSMAMKAALPLATRAEIVDLDGPVLLGQDCADGLQYHRGRLWI</sequence>
<dbReference type="CDD" id="cd03319">
    <property type="entry name" value="L-Ala-DL-Glu_epimerase"/>
    <property type="match status" value="1"/>
</dbReference>
<dbReference type="InterPro" id="IPR018110">
    <property type="entry name" value="Mandel_Rmase/mucon_lact_enz_CS"/>
</dbReference>
<dbReference type="SFLD" id="SFLDG00180">
    <property type="entry name" value="muconate_cycloisomerase"/>
    <property type="match status" value="1"/>
</dbReference>
<accession>U3A396</accession>
<proteinExistence type="inferred from homology"/>
<dbReference type="STRING" id="1219065.VPR01S_11_01590"/>
<dbReference type="EC" id="5.1.1.-" evidence="7"/>
<protein>
    <recommendedName>
        <fullName evidence="7">Dipeptide epimerase</fullName>
        <ecNumber evidence="7">5.1.1.-</ecNumber>
    </recommendedName>
</protein>
<evidence type="ECO:0000313" key="9">
    <source>
        <dbReference type="EMBL" id="GAD68165.1"/>
    </source>
</evidence>
<dbReference type="SUPFAM" id="SSF54826">
    <property type="entry name" value="Enolase N-terminal domain-like"/>
    <property type="match status" value="1"/>
</dbReference>
<comment type="cofactor">
    <cofactor evidence="6 7">
        <name>Mg(2+)</name>
        <dbReference type="ChEBI" id="CHEBI:18420"/>
    </cofactor>
    <text evidence="6 7">Binds 1 Mg(2+) ion per subunit.</text>
</comment>
<keyword evidence="3 6" id="KW-0460">Magnesium</keyword>
<keyword evidence="2 6" id="KW-0479">Metal-binding</keyword>
<dbReference type="AlphaFoldDB" id="U3A396"/>
<dbReference type="PROSITE" id="PS00909">
    <property type="entry name" value="MR_MLE_2"/>
    <property type="match status" value="1"/>
</dbReference>
<evidence type="ECO:0000256" key="5">
    <source>
        <dbReference type="PIRSR" id="PIRSR634603-1"/>
    </source>
</evidence>
<dbReference type="PANTHER" id="PTHR48080">
    <property type="entry name" value="D-GALACTONATE DEHYDRATASE-RELATED"/>
    <property type="match status" value="1"/>
</dbReference>
<dbReference type="Gene3D" id="3.30.390.10">
    <property type="entry name" value="Enolase-like, N-terminal domain"/>
    <property type="match status" value="1"/>
</dbReference>
<dbReference type="PANTHER" id="PTHR48080:SF3">
    <property type="entry name" value="ENOLASE SUPERFAMILY MEMBER DDB_G0284701"/>
    <property type="match status" value="1"/>
</dbReference>
<dbReference type="InterPro" id="IPR029065">
    <property type="entry name" value="Enolase_C-like"/>
</dbReference>
<dbReference type="GO" id="GO:0016855">
    <property type="term" value="F:racemase and epimerase activity, acting on amino acids and derivatives"/>
    <property type="evidence" value="ECO:0007669"/>
    <property type="project" value="UniProtKB-UniRule"/>
</dbReference>
<evidence type="ECO:0000256" key="2">
    <source>
        <dbReference type="ARBA" id="ARBA00022723"/>
    </source>
</evidence>
<dbReference type="GO" id="GO:0009063">
    <property type="term" value="P:amino acid catabolic process"/>
    <property type="evidence" value="ECO:0007669"/>
    <property type="project" value="InterPro"/>
</dbReference>
<dbReference type="EMBL" id="BATJ01000011">
    <property type="protein sequence ID" value="GAD68165.1"/>
    <property type="molecule type" value="Genomic_DNA"/>
</dbReference>
<dbReference type="Gene3D" id="3.20.20.120">
    <property type="entry name" value="Enolase-like C-terminal domain"/>
    <property type="match status" value="1"/>
</dbReference>
<dbReference type="Pfam" id="PF13378">
    <property type="entry name" value="MR_MLE_C"/>
    <property type="match status" value="1"/>
</dbReference>
<gene>
    <name evidence="9" type="ORF">VPR01S_11_01590</name>
</gene>
<evidence type="ECO:0000256" key="3">
    <source>
        <dbReference type="ARBA" id="ARBA00022842"/>
    </source>
</evidence>
<dbReference type="SUPFAM" id="SSF51604">
    <property type="entry name" value="Enolase C-terminal domain-like"/>
    <property type="match status" value="1"/>
</dbReference>
<keyword evidence="10" id="KW-1185">Reference proteome</keyword>
<evidence type="ECO:0000259" key="8">
    <source>
        <dbReference type="SMART" id="SM00922"/>
    </source>
</evidence>
<comment type="similarity">
    <text evidence="1 7">Belongs to the mandelate racemase/muconate lactonizing enzyme family.</text>
</comment>
<dbReference type="NCBIfam" id="NF011708">
    <property type="entry name" value="PRK15129.1"/>
    <property type="match status" value="1"/>
</dbReference>
<organism evidence="9 10">
    <name type="scientific">Vibrio proteolyticus NBRC 13287</name>
    <dbReference type="NCBI Taxonomy" id="1219065"/>
    <lineage>
        <taxon>Bacteria</taxon>
        <taxon>Pseudomonadati</taxon>
        <taxon>Pseudomonadota</taxon>
        <taxon>Gammaproteobacteria</taxon>
        <taxon>Vibrionales</taxon>
        <taxon>Vibrionaceae</taxon>
        <taxon>Vibrio</taxon>
    </lineage>
</organism>
<feature type="binding site" evidence="6">
    <location>
        <position position="226"/>
    </location>
    <ligand>
        <name>Mg(2+)</name>
        <dbReference type="ChEBI" id="CHEBI:18420"/>
    </ligand>
</feature>
<dbReference type="NCBIfam" id="NF042940">
    <property type="entry name" value="racemase_DgcA"/>
    <property type="match status" value="1"/>
</dbReference>
<evidence type="ECO:0000256" key="6">
    <source>
        <dbReference type="PIRSR" id="PIRSR634603-3"/>
    </source>
</evidence>
<feature type="binding site" evidence="6">
    <location>
        <position position="177"/>
    </location>
    <ligand>
        <name>Mg(2+)</name>
        <dbReference type="ChEBI" id="CHEBI:18420"/>
    </ligand>
</feature>
<dbReference type="SMART" id="SM00922">
    <property type="entry name" value="MR_MLE"/>
    <property type="match status" value="1"/>
</dbReference>
<dbReference type="InterPro" id="IPR029017">
    <property type="entry name" value="Enolase-like_N"/>
</dbReference>
<feature type="domain" description="Mandelate racemase/muconate lactonizing enzyme C-terminal" evidence="8">
    <location>
        <begin position="131"/>
        <end position="224"/>
    </location>
</feature>
<feature type="active site" description="Proton acceptor; specific for (R)-substrate epimerization" evidence="5">
    <location>
        <position position="152"/>
    </location>
</feature>
<dbReference type="SFLD" id="SFLDS00001">
    <property type="entry name" value="Enolase"/>
    <property type="match status" value="1"/>
</dbReference>
<comment type="caution">
    <text evidence="9">The sequence shown here is derived from an EMBL/GenBank/DDBJ whole genome shotgun (WGS) entry which is preliminary data.</text>
</comment>
<name>U3A396_VIBPR</name>
<reference evidence="9 10" key="1">
    <citation type="submission" date="2013-09" db="EMBL/GenBank/DDBJ databases">
        <title>Whole genome shotgun sequence of Vibrio proteolyticus NBRC 13287.</title>
        <authorList>
            <person name="Isaki S."/>
            <person name="Hosoyama A."/>
            <person name="Numata M."/>
            <person name="Hashimoto M."/>
            <person name="Hosoyama Y."/>
            <person name="Tsuchikane K."/>
            <person name="Noguchi M."/>
            <person name="Hirakata S."/>
            <person name="Ichikawa N."/>
            <person name="Ohji S."/>
            <person name="Yamazoe A."/>
            <person name="Fujita N."/>
        </authorList>
    </citation>
    <scope>NUCLEOTIDE SEQUENCE [LARGE SCALE GENOMIC DNA]</scope>
    <source>
        <strain evidence="9 10">NBRC 13287</strain>
    </source>
</reference>
<dbReference type="eggNOG" id="COG4948">
    <property type="taxonomic scope" value="Bacteria"/>
</dbReference>
<dbReference type="InterPro" id="IPR034593">
    <property type="entry name" value="DgoD-like"/>
</dbReference>
<evidence type="ECO:0000256" key="1">
    <source>
        <dbReference type="ARBA" id="ARBA00008031"/>
    </source>
</evidence>
<feature type="binding site" evidence="6">
    <location>
        <position position="203"/>
    </location>
    <ligand>
        <name>Mg(2+)</name>
        <dbReference type="ChEBI" id="CHEBI:18420"/>
    </ligand>
</feature>
<evidence type="ECO:0000256" key="7">
    <source>
        <dbReference type="RuleBase" id="RU366006"/>
    </source>
</evidence>
<feature type="active site" description="Proton acceptor; specific for (S)-substrate epimerization" evidence="5">
    <location>
        <position position="248"/>
    </location>
</feature>
<dbReference type="InterPro" id="IPR036849">
    <property type="entry name" value="Enolase-like_C_sf"/>
</dbReference>
<dbReference type="InterPro" id="IPR034603">
    <property type="entry name" value="Dipeptide_epimerase"/>
</dbReference>
<dbReference type="Proteomes" id="UP000016570">
    <property type="component" value="Unassembled WGS sequence"/>
</dbReference>
<evidence type="ECO:0000313" key="10">
    <source>
        <dbReference type="Proteomes" id="UP000016570"/>
    </source>
</evidence>
<dbReference type="GO" id="GO:0046872">
    <property type="term" value="F:metal ion binding"/>
    <property type="evidence" value="ECO:0007669"/>
    <property type="project" value="UniProtKB-KW"/>
</dbReference>
<keyword evidence="4 7" id="KW-0413">Isomerase</keyword>
<dbReference type="SFLD" id="SFLDF00010">
    <property type="entry name" value="dipeptide_epimerase"/>
    <property type="match status" value="1"/>
</dbReference>
<evidence type="ECO:0000256" key="4">
    <source>
        <dbReference type="ARBA" id="ARBA00023235"/>
    </source>
</evidence>